<name>A0A644WHR6_9ZZZZ</name>
<accession>A0A644WHR6</accession>
<dbReference type="AlphaFoldDB" id="A0A644WHR6"/>
<dbReference type="EMBL" id="VSSQ01000942">
    <property type="protein sequence ID" value="MPM03312.1"/>
    <property type="molecule type" value="Genomic_DNA"/>
</dbReference>
<evidence type="ECO:0000313" key="1">
    <source>
        <dbReference type="EMBL" id="MPM03312.1"/>
    </source>
</evidence>
<proteinExistence type="predicted"/>
<gene>
    <name evidence="1" type="ORF">SDC9_49577</name>
</gene>
<sequence>MKEFKSIFIGGRGYTVPSPTIEQTKAVIEALKCINAENIDQVPDAAEKLCKAISVAIYRNPAKAFMLRYRLKRLATLTELLEALNIVLSLIPVSEFLTTSDILDKLNKL</sequence>
<comment type="caution">
    <text evidence="1">The sequence shown here is derived from an EMBL/GenBank/DDBJ whole genome shotgun (WGS) entry which is preliminary data.</text>
</comment>
<protein>
    <submittedName>
        <fullName evidence="1">Uncharacterized protein</fullName>
    </submittedName>
</protein>
<reference evidence="1" key="1">
    <citation type="submission" date="2019-08" db="EMBL/GenBank/DDBJ databases">
        <authorList>
            <person name="Kucharzyk K."/>
            <person name="Murdoch R.W."/>
            <person name="Higgins S."/>
            <person name="Loffler F."/>
        </authorList>
    </citation>
    <scope>NUCLEOTIDE SEQUENCE</scope>
</reference>
<organism evidence="1">
    <name type="scientific">bioreactor metagenome</name>
    <dbReference type="NCBI Taxonomy" id="1076179"/>
    <lineage>
        <taxon>unclassified sequences</taxon>
        <taxon>metagenomes</taxon>
        <taxon>ecological metagenomes</taxon>
    </lineage>
</organism>